<sequence>MLEKGWNLKLPVDPLTKDLDDIHSITSSFKLLLDKTPEFKVGSLILVSTLNFENIEVQNKLEDLFSGPFIIKALHGANAVKLGLSGELENKHPAFPVSLVGHYTSSDK</sequence>
<organism evidence="1 2">
    <name type="scientific">Austropuccinia psidii MF-1</name>
    <dbReference type="NCBI Taxonomy" id="1389203"/>
    <lineage>
        <taxon>Eukaryota</taxon>
        <taxon>Fungi</taxon>
        <taxon>Dikarya</taxon>
        <taxon>Basidiomycota</taxon>
        <taxon>Pucciniomycotina</taxon>
        <taxon>Pucciniomycetes</taxon>
        <taxon>Pucciniales</taxon>
        <taxon>Sphaerophragmiaceae</taxon>
        <taxon>Austropuccinia</taxon>
    </lineage>
</organism>
<reference evidence="1" key="1">
    <citation type="submission" date="2021-03" db="EMBL/GenBank/DDBJ databases">
        <title>Draft genome sequence of rust myrtle Austropuccinia psidii MF-1, a brazilian biotype.</title>
        <authorList>
            <person name="Quecine M.C."/>
            <person name="Pachon D.M.R."/>
            <person name="Bonatelli M.L."/>
            <person name="Correr F.H."/>
            <person name="Franceschini L.M."/>
            <person name="Leite T.F."/>
            <person name="Margarido G.R.A."/>
            <person name="Almeida C.A."/>
            <person name="Ferrarezi J.A."/>
            <person name="Labate C.A."/>
        </authorList>
    </citation>
    <scope>NUCLEOTIDE SEQUENCE</scope>
    <source>
        <strain evidence="1">MF-1</strain>
    </source>
</reference>
<dbReference type="AlphaFoldDB" id="A0A9Q3HUS6"/>
<accession>A0A9Q3HUS6</accession>
<protein>
    <submittedName>
        <fullName evidence="1">Uncharacterized protein</fullName>
    </submittedName>
</protein>
<keyword evidence="2" id="KW-1185">Reference proteome</keyword>
<name>A0A9Q3HUS6_9BASI</name>
<comment type="caution">
    <text evidence="1">The sequence shown here is derived from an EMBL/GenBank/DDBJ whole genome shotgun (WGS) entry which is preliminary data.</text>
</comment>
<evidence type="ECO:0000313" key="2">
    <source>
        <dbReference type="Proteomes" id="UP000765509"/>
    </source>
</evidence>
<proteinExistence type="predicted"/>
<evidence type="ECO:0000313" key="1">
    <source>
        <dbReference type="EMBL" id="MBW0518651.1"/>
    </source>
</evidence>
<dbReference type="Proteomes" id="UP000765509">
    <property type="component" value="Unassembled WGS sequence"/>
</dbReference>
<dbReference type="EMBL" id="AVOT02026777">
    <property type="protein sequence ID" value="MBW0518651.1"/>
    <property type="molecule type" value="Genomic_DNA"/>
</dbReference>
<gene>
    <name evidence="1" type="ORF">O181_058366</name>
</gene>